<feature type="transmembrane region" description="Helical" evidence="15">
    <location>
        <begin position="176"/>
        <end position="194"/>
    </location>
</feature>
<dbReference type="PROSITE" id="PS50109">
    <property type="entry name" value="HIS_KIN"/>
    <property type="match status" value="1"/>
</dbReference>
<keyword evidence="14 15" id="KW-0472">Membrane</keyword>
<feature type="domain" description="HAMP" evidence="17">
    <location>
        <begin position="196"/>
        <end position="248"/>
    </location>
</feature>
<sequence length="455" mass="50221">MSWRQRLSLGWFRPRTLAGQTILVVAASLFMVQLIGFLIYYATQRNQWITVAAAPGVIRILEALDSSERTEPWQRIRAARGLLLSAQPPPRRGEDAPEVAQRASELFRSAGLAPLEVRAAIDEPRRRNRLAEILPGDRRGGRARLQVQLSVQLQPNRWVTVFTRAAPIDQPILQRIVVQTLFVYGIVLIPLVWFTRRLAAPLRALTSATARVGTPEGAPPVPEIGPDDVRGLAASFNAMQDRIRSMLEEKDHMLGAIGHDLRTPLTALRVRVETAAEGPDRDRMVATIEEMQKMLDDILSLARVGRDREPPQRVDLAALADAALDDFEDTGAPVTRGEMLRAVATVHPRAIRRALTNLIENAVKYGGRAHVSVHVERGRAVLAVTDEGPGIPEERIQEMLQPFTRMEESRSRDTGGTGLGLAIVRAVASAEGGRLNLTNRPEGGLRAELILPLTR</sequence>
<keyword evidence="4" id="KW-1003">Cell membrane</keyword>
<keyword evidence="5" id="KW-0997">Cell inner membrane</keyword>
<dbReference type="Proteomes" id="UP001138540">
    <property type="component" value="Unassembled WGS sequence"/>
</dbReference>
<evidence type="ECO:0000256" key="10">
    <source>
        <dbReference type="ARBA" id="ARBA00022777"/>
    </source>
</evidence>
<dbReference type="PRINTS" id="PR00344">
    <property type="entry name" value="BCTRLSENSOR"/>
</dbReference>
<dbReference type="Pfam" id="PF00512">
    <property type="entry name" value="HisKA"/>
    <property type="match status" value="1"/>
</dbReference>
<comment type="catalytic activity">
    <reaction evidence="1">
        <text>ATP + protein L-histidine = ADP + protein N-phospho-L-histidine.</text>
        <dbReference type="EC" id="2.7.13.3"/>
    </reaction>
</comment>
<protein>
    <recommendedName>
        <fullName evidence="3">histidine kinase</fullName>
        <ecNumber evidence="3">2.7.13.3</ecNumber>
    </recommendedName>
</protein>
<keyword evidence="9" id="KW-0547">Nucleotide-binding</keyword>
<reference evidence="18 19" key="1">
    <citation type="submission" date="2020-08" db="EMBL/GenBank/DDBJ databases">
        <title>Exploring microbial biodiversity for novel pathways involved in the catabolism of aromatic compounds derived from lignin.</title>
        <authorList>
            <person name="Elkins J."/>
        </authorList>
    </citation>
    <scope>NUCLEOTIDE SEQUENCE [LARGE SCALE GENOMIC DNA]</scope>
    <source>
        <strain evidence="18 19">B1D3A</strain>
    </source>
</reference>
<dbReference type="SUPFAM" id="SSF47384">
    <property type="entry name" value="Homodimeric domain of signal transducing histidine kinase"/>
    <property type="match status" value="1"/>
</dbReference>
<dbReference type="CDD" id="cd06225">
    <property type="entry name" value="HAMP"/>
    <property type="match status" value="1"/>
</dbReference>
<evidence type="ECO:0000256" key="7">
    <source>
        <dbReference type="ARBA" id="ARBA00022679"/>
    </source>
</evidence>
<keyword evidence="13" id="KW-0902">Two-component regulatory system</keyword>
<dbReference type="InterPro" id="IPR003594">
    <property type="entry name" value="HATPase_dom"/>
</dbReference>
<keyword evidence="12 15" id="KW-1133">Transmembrane helix</keyword>
<gene>
    <name evidence="18" type="ORF">HNP60_001266</name>
</gene>
<evidence type="ECO:0000256" key="5">
    <source>
        <dbReference type="ARBA" id="ARBA00022519"/>
    </source>
</evidence>
<evidence type="ECO:0000256" key="1">
    <source>
        <dbReference type="ARBA" id="ARBA00000085"/>
    </source>
</evidence>
<evidence type="ECO:0000256" key="4">
    <source>
        <dbReference type="ARBA" id="ARBA00022475"/>
    </source>
</evidence>
<evidence type="ECO:0000256" key="9">
    <source>
        <dbReference type="ARBA" id="ARBA00022741"/>
    </source>
</evidence>
<dbReference type="SMART" id="SM00387">
    <property type="entry name" value="HATPase_c"/>
    <property type="match status" value="1"/>
</dbReference>
<dbReference type="EMBL" id="JACHKA010000001">
    <property type="protein sequence ID" value="MBB5985292.1"/>
    <property type="molecule type" value="Genomic_DNA"/>
</dbReference>
<dbReference type="InterPro" id="IPR036097">
    <property type="entry name" value="HisK_dim/P_sf"/>
</dbReference>
<evidence type="ECO:0000313" key="19">
    <source>
        <dbReference type="Proteomes" id="UP001138540"/>
    </source>
</evidence>
<evidence type="ECO:0000256" key="2">
    <source>
        <dbReference type="ARBA" id="ARBA00004429"/>
    </source>
</evidence>
<comment type="caution">
    <text evidence="18">The sequence shown here is derived from an EMBL/GenBank/DDBJ whole genome shotgun (WGS) entry which is preliminary data.</text>
</comment>
<evidence type="ECO:0000259" key="17">
    <source>
        <dbReference type="PROSITE" id="PS50885"/>
    </source>
</evidence>
<dbReference type="GO" id="GO:0016301">
    <property type="term" value="F:kinase activity"/>
    <property type="evidence" value="ECO:0007669"/>
    <property type="project" value="UniProtKB-KW"/>
</dbReference>
<dbReference type="CDD" id="cd00082">
    <property type="entry name" value="HisKA"/>
    <property type="match status" value="1"/>
</dbReference>
<evidence type="ECO:0000256" key="6">
    <source>
        <dbReference type="ARBA" id="ARBA00022553"/>
    </source>
</evidence>
<dbReference type="PROSITE" id="PS50885">
    <property type="entry name" value="HAMP"/>
    <property type="match status" value="1"/>
</dbReference>
<evidence type="ECO:0000256" key="3">
    <source>
        <dbReference type="ARBA" id="ARBA00012438"/>
    </source>
</evidence>
<feature type="transmembrane region" description="Helical" evidence="15">
    <location>
        <begin position="21"/>
        <end position="42"/>
    </location>
</feature>
<dbReference type="RefSeq" id="WP_184151479.1">
    <property type="nucleotide sequence ID" value="NZ_JACHKA010000001.1"/>
</dbReference>
<proteinExistence type="predicted"/>
<keyword evidence="7" id="KW-0808">Transferase</keyword>
<dbReference type="InterPro" id="IPR005467">
    <property type="entry name" value="His_kinase_dom"/>
</dbReference>
<evidence type="ECO:0000256" key="15">
    <source>
        <dbReference type="SAM" id="Phobius"/>
    </source>
</evidence>
<keyword evidence="6" id="KW-0597">Phosphoprotein</keyword>
<evidence type="ECO:0000256" key="8">
    <source>
        <dbReference type="ARBA" id="ARBA00022692"/>
    </source>
</evidence>
<keyword evidence="8 15" id="KW-0812">Transmembrane</keyword>
<dbReference type="SUPFAM" id="SSF55874">
    <property type="entry name" value="ATPase domain of HSP90 chaperone/DNA topoisomerase II/histidine kinase"/>
    <property type="match status" value="1"/>
</dbReference>
<accession>A0ABR6NDF4</accession>
<dbReference type="InterPro" id="IPR036890">
    <property type="entry name" value="HATPase_C_sf"/>
</dbReference>
<dbReference type="Gene3D" id="1.10.287.130">
    <property type="match status" value="1"/>
</dbReference>
<dbReference type="SMART" id="SM00388">
    <property type="entry name" value="HisKA"/>
    <property type="match status" value="1"/>
</dbReference>
<dbReference type="SMART" id="SM00304">
    <property type="entry name" value="HAMP"/>
    <property type="match status" value="1"/>
</dbReference>
<dbReference type="PANTHER" id="PTHR44936:SF5">
    <property type="entry name" value="SENSOR HISTIDINE KINASE ENVZ"/>
    <property type="match status" value="1"/>
</dbReference>
<dbReference type="Gene3D" id="3.30.565.10">
    <property type="entry name" value="Histidine kinase-like ATPase, C-terminal domain"/>
    <property type="match status" value="1"/>
</dbReference>
<comment type="subcellular location">
    <subcellularLocation>
        <location evidence="2">Cell inner membrane</location>
        <topology evidence="2">Multi-pass membrane protein</topology>
    </subcellularLocation>
</comment>
<evidence type="ECO:0000256" key="12">
    <source>
        <dbReference type="ARBA" id="ARBA00022989"/>
    </source>
</evidence>
<evidence type="ECO:0000256" key="14">
    <source>
        <dbReference type="ARBA" id="ARBA00023136"/>
    </source>
</evidence>
<keyword evidence="10 18" id="KW-0418">Kinase</keyword>
<dbReference type="InterPro" id="IPR003661">
    <property type="entry name" value="HisK_dim/P_dom"/>
</dbReference>
<keyword evidence="19" id="KW-1185">Reference proteome</keyword>
<evidence type="ECO:0000313" key="18">
    <source>
        <dbReference type="EMBL" id="MBB5985292.1"/>
    </source>
</evidence>
<dbReference type="PANTHER" id="PTHR44936">
    <property type="entry name" value="SENSOR PROTEIN CREC"/>
    <property type="match status" value="1"/>
</dbReference>
<dbReference type="EC" id="2.7.13.3" evidence="3"/>
<dbReference type="Pfam" id="PF02518">
    <property type="entry name" value="HATPase_c"/>
    <property type="match status" value="1"/>
</dbReference>
<name>A0ABR6NDF4_9SPHN</name>
<dbReference type="InterPro" id="IPR004358">
    <property type="entry name" value="Sig_transdc_His_kin-like_C"/>
</dbReference>
<dbReference type="InterPro" id="IPR003660">
    <property type="entry name" value="HAMP_dom"/>
</dbReference>
<organism evidence="18 19">
    <name type="scientific">Sphingobium lignivorans</name>
    <dbReference type="NCBI Taxonomy" id="2735886"/>
    <lineage>
        <taxon>Bacteria</taxon>
        <taxon>Pseudomonadati</taxon>
        <taxon>Pseudomonadota</taxon>
        <taxon>Alphaproteobacteria</taxon>
        <taxon>Sphingomonadales</taxon>
        <taxon>Sphingomonadaceae</taxon>
        <taxon>Sphingobium</taxon>
    </lineage>
</organism>
<evidence type="ECO:0000259" key="16">
    <source>
        <dbReference type="PROSITE" id="PS50109"/>
    </source>
</evidence>
<keyword evidence="11" id="KW-0067">ATP-binding</keyword>
<evidence type="ECO:0000256" key="11">
    <source>
        <dbReference type="ARBA" id="ARBA00022840"/>
    </source>
</evidence>
<dbReference type="InterPro" id="IPR050980">
    <property type="entry name" value="2C_sensor_his_kinase"/>
</dbReference>
<dbReference type="Pfam" id="PF00672">
    <property type="entry name" value="HAMP"/>
    <property type="match status" value="1"/>
</dbReference>
<evidence type="ECO:0000256" key="13">
    <source>
        <dbReference type="ARBA" id="ARBA00023012"/>
    </source>
</evidence>
<feature type="domain" description="Histidine kinase" evidence="16">
    <location>
        <begin position="256"/>
        <end position="455"/>
    </location>
</feature>